<comment type="caution">
    <text evidence="2">The sequence shown here is derived from an EMBL/GenBank/DDBJ whole genome shotgun (WGS) entry which is preliminary data.</text>
</comment>
<dbReference type="InterPro" id="IPR039672">
    <property type="entry name" value="MFS_2"/>
</dbReference>
<feature type="transmembrane region" description="Helical" evidence="1">
    <location>
        <begin position="233"/>
        <end position="259"/>
    </location>
</feature>
<dbReference type="SUPFAM" id="SSF103473">
    <property type="entry name" value="MFS general substrate transporter"/>
    <property type="match status" value="1"/>
</dbReference>
<dbReference type="GO" id="GO:0006814">
    <property type="term" value="P:sodium ion transport"/>
    <property type="evidence" value="ECO:0007669"/>
    <property type="project" value="InterPro"/>
</dbReference>
<keyword evidence="1" id="KW-0812">Transmembrane</keyword>
<feature type="transmembrane region" description="Helical" evidence="1">
    <location>
        <begin position="116"/>
        <end position="140"/>
    </location>
</feature>
<dbReference type="GO" id="GO:0005886">
    <property type="term" value="C:plasma membrane"/>
    <property type="evidence" value="ECO:0007669"/>
    <property type="project" value="TreeGrafter"/>
</dbReference>
<evidence type="ECO:0000256" key="1">
    <source>
        <dbReference type="SAM" id="Phobius"/>
    </source>
</evidence>
<dbReference type="NCBIfam" id="TIGR00792">
    <property type="entry name" value="gph"/>
    <property type="match status" value="1"/>
</dbReference>
<feature type="transmembrane region" description="Helical" evidence="1">
    <location>
        <begin position="45"/>
        <end position="64"/>
    </location>
</feature>
<feature type="transmembrane region" description="Helical" evidence="1">
    <location>
        <begin position="85"/>
        <end position="104"/>
    </location>
</feature>
<dbReference type="Proteomes" id="UP000547209">
    <property type="component" value="Unassembled WGS sequence"/>
</dbReference>
<feature type="transmembrane region" description="Helical" evidence="1">
    <location>
        <begin position="298"/>
        <end position="317"/>
    </location>
</feature>
<evidence type="ECO:0000313" key="3">
    <source>
        <dbReference type="Proteomes" id="UP000547209"/>
    </source>
</evidence>
<dbReference type="CDD" id="cd17332">
    <property type="entry name" value="MFS_MelB_like"/>
    <property type="match status" value="1"/>
</dbReference>
<dbReference type="Gene3D" id="1.20.1250.20">
    <property type="entry name" value="MFS general substrate transporter like domains"/>
    <property type="match status" value="2"/>
</dbReference>
<dbReference type="EMBL" id="JACJVP010000026">
    <property type="protein sequence ID" value="MBB6672380.1"/>
    <property type="molecule type" value="Genomic_DNA"/>
</dbReference>
<feature type="transmembrane region" description="Helical" evidence="1">
    <location>
        <begin position="375"/>
        <end position="393"/>
    </location>
</feature>
<sequence>MKDGRTAGMPLKEKLAFGAGAFGKDFVYLFITLYILYFFTDVLQISAVTAGTILLVVRLIDAGFDLPFGFAVDKTRSRWGKLRPYLLFGAIPYGIVTALLFYTPDLSGSGKIYYAFSFYLLISILYSVISIPHAALNTVMTDSMKERAQLSTILLIFSGMAITLVSSVTLPIVALFPNEQAGYLFMGATVGLVAIVLILVCFKGTSEQIADSERQAAIPFKVAIRTIFTNKPYLALSVSFFMLQVCFGVRGAASIYYFIYNVGNVNLFSMVSLVGGLAGLGLQFFAPAFIMKFGKRSLYIWTGVLLIADLAAIYMAPTGSVPLVFILNTLASILAGLSMLAAWASLPDAIDYSVRRNGLHIEGMYYSLYNFLQKLGSSVAGGLSGVVLAAYGYQTGGAPTADSLEGIRVTSTLIPAACAVVFTIAMLFYRTHRTEPANAGTEGSVIHGQ</sequence>
<keyword evidence="1" id="KW-1133">Transmembrane helix</keyword>
<dbReference type="PANTHER" id="PTHR11328">
    <property type="entry name" value="MAJOR FACILITATOR SUPERFAMILY DOMAIN-CONTAINING PROTEIN"/>
    <property type="match status" value="1"/>
</dbReference>
<accession>A0A7X0RRT7</accession>
<feature type="transmembrane region" description="Helical" evidence="1">
    <location>
        <begin position="323"/>
        <end position="346"/>
    </location>
</feature>
<evidence type="ECO:0000313" key="2">
    <source>
        <dbReference type="EMBL" id="MBB6672380.1"/>
    </source>
</evidence>
<dbReference type="InterPro" id="IPR036259">
    <property type="entry name" value="MFS_trans_sf"/>
</dbReference>
<keyword evidence="1" id="KW-0472">Membrane</keyword>
<dbReference type="AlphaFoldDB" id="A0A7X0RRT7"/>
<feature type="transmembrane region" description="Helical" evidence="1">
    <location>
        <begin position="265"/>
        <end position="286"/>
    </location>
</feature>
<feature type="transmembrane region" description="Helical" evidence="1">
    <location>
        <begin position="182"/>
        <end position="202"/>
    </location>
</feature>
<gene>
    <name evidence="2" type="ORF">H7C19_17010</name>
</gene>
<dbReference type="GO" id="GO:0015293">
    <property type="term" value="F:symporter activity"/>
    <property type="evidence" value="ECO:0007669"/>
    <property type="project" value="InterPro"/>
</dbReference>
<dbReference type="Pfam" id="PF13347">
    <property type="entry name" value="MFS_2"/>
    <property type="match status" value="1"/>
</dbReference>
<name>A0A7X0RRT7_9BACL</name>
<feature type="transmembrane region" description="Helical" evidence="1">
    <location>
        <begin position="413"/>
        <end position="429"/>
    </location>
</feature>
<dbReference type="PANTHER" id="PTHR11328:SF24">
    <property type="entry name" value="MAJOR FACILITATOR SUPERFAMILY (MFS) PROFILE DOMAIN-CONTAINING PROTEIN"/>
    <property type="match status" value="1"/>
</dbReference>
<dbReference type="RefSeq" id="WP_185143855.1">
    <property type="nucleotide sequence ID" value="NZ_JACJVP010000026.1"/>
</dbReference>
<proteinExistence type="predicted"/>
<reference evidence="2 3" key="1">
    <citation type="submission" date="2020-08" db="EMBL/GenBank/DDBJ databases">
        <title>Cohnella phylogeny.</title>
        <authorList>
            <person name="Dunlap C."/>
        </authorList>
    </citation>
    <scope>NUCLEOTIDE SEQUENCE [LARGE SCALE GENOMIC DNA]</scope>
    <source>
        <strain evidence="2 3">DSM 28246</strain>
    </source>
</reference>
<dbReference type="GO" id="GO:0008643">
    <property type="term" value="P:carbohydrate transport"/>
    <property type="evidence" value="ECO:0007669"/>
    <property type="project" value="InterPro"/>
</dbReference>
<keyword evidence="3" id="KW-1185">Reference proteome</keyword>
<organism evidence="2 3">
    <name type="scientific">Cohnella nanjingensis</name>
    <dbReference type="NCBI Taxonomy" id="1387779"/>
    <lineage>
        <taxon>Bacteria</taxon>
        <taxon>Bacillati</taxon>
        <taxon>Bacillota</taxon>
        <taxon>Bacilli</taxon>
        <taxon>Bacillales</taxon>
        <taxon>Paenibacillaceae</taxon>
        <taxon>Cohnella</taxon>
    </lineage>
</organism>
<feature type="transmembrane region" description="Helical" evidence="1">
    <location>
        <begin position="152"/>
        <end position="176"/>
    </location>
</feature>
<feature type="transmembrane region" description="Helical" evidence="1">
    <location>
        <begin position="21"/>
        <end position="39"/>
    </location>
</feature>
<dbReference type="InterPro" id="IPR001927">
    <property type="entry name" value="Na/Gal_symport"/>
</dbReference>
<protein>
    <submittedName>
        <fullName evidence="2">MFS transporter</fullName>
    </submittedName>
</protein>